<reference evidence="7 8" key="1">
    <citation type="submission" date="2014-03" db="EMBL/GenBank/DDBJ databases">
        <title>Genomics of Bifidobacteria.</title>
        <authorList>
            <person name="Ventura M."/>
            <person name="Milani C."/>
            <person name="Lugli G.A."/>
        </authorList>
    </citation>
    <scope>NUCLEOTIDE SEQUENCE [LARGE SCALE GENOMIC DNA]</scope>
    <source>
        <strain evidence="7 8">DSM 23968</strain>
    </source>
</reference>
<dbReference type="AlphaFoldDB" id="A0A087DP71"/>
<evidence type="ECO:0000256" key="4">
    <source>
        <dbReference type="ARBA" id="ARBA00022801"/>
    </source>
</evidence>
<keyword evidence="5" id="KW-0486">Methionine biosynthesis</keyword>
<keyword evidence="4 7" id="KW-0378">Hydrolase</keyword>
<dbReference type="SUPFAM" id="SSF53167">
    <property type="entry name" value="Purine and uridine phosphorylases"/>
    <property type="match status" value="1"/>
</dbReference>
<dbReference type="Proteomes" id="UP000029004">
    <property type="component" value="Unassembled WGS sequence"/>
</dbReference>
<sequence length="249" mass="26204">MTGKHTAPATTASATRTIAIIGALDEEVALIAAALDNVEHDHAASLDVTRGTIATNKGEELAVVATVGGMGLVAAAATTQHLISTYAPDAVIFSGIAGNLNRELHVNDVVLGGTLRFLDTDMRLVGQWKPGMPDAPVTEFHSDDHLLHIADEALDAAGTKHITGIIASGNYFVDSPEQVSRVIHDTGADAVEMEGAAVAQVAARNDVPALVIRALSDNADTDYEVFKEFDISEYADTAARLVVDMLHRM</sequence>
<dbReference type="NCBIfam" id="NF004079">
    <property type="entry name" value="PRK05584.1"/>
    <property type="match status" value="1"/>
</dbReference>
<dbReference type="STRING" id="762211.BSTEL_0041"/>
<dbReference type="GO" id="GO:0008930">
    <property type="term" value="F:methylthioadenosine nucleosidase activity"/>
    <property type="evidence" value="ECO:0007669"/>
    <property type="project" value="InterPro"/>
</dbReference>
<evidence type="ECO:0000259" key="6">
    <source>
        <dbReference type="Pfam" id="PF01048"/>
    </source>
</evidence>
<dbReference type="eggNOG" id="COG0775">
    <property type="taxonomic scope" value="Bacteria"/>
</dbReference>
<protein>
    <recommendedName>
        <fullName evidence="2">adenosylhomocysteine nucleosidase</fullName>
        <ecNumber evidence="2">3.2.2.9</ecNumber>
    </recommendedName>
</protein>
<dbReference type="RefSeq" id="WP_051922863.1">
    <property type="nucleotide sequence ID" value="NZ_JGZP01000012.1"/>
</dbReference>
<dbReference type="OrthoDB" id="44283at2"/>
<proteinExistence type="predicted"/>
<organism evidence="7 8">
    <name type="scientific">Bifidobacterium stellenboschense</name>
    <dbReference type="NCBI Taxonomy" id="762211"/>
    <lineage>
        <taxon>Bacteria</taxon>
        <taxon>Bacillati</taxon>
        <taxon>Actinomycetota</taxon>
        <taxon>Actinomycetes</taxon>
        <taxon>Bifidobacteriales</taxon>
        <taxon>Bifidobacteriaceae</taxon>
        <taxon>Bifidobacterium</taxon>
    </lineage>
</organism>
<evidence type="ECO:0000256" key="1">
    <source>
        <dbReference type="ARBA" id="ARBA00004945"/>
    </source>
</evidence>
<comment type="caution">
    <text evidence="7">The sequence shown here is derived from an EMBL/GenBank/DDBJ whole genome shotgun (WGS) entry which is preliminary data.</text>
</comment>
<dbReference type="GO" id="GO:0019284">
    <property type="term" value="P:L-methionine salvage from S-adenosylmethionine"/>
    <property type="evidence" value="ECO:0007669"/>
    <property type="project" value="TreeGrafter"/>
</dbReference>
<dbReference type="GO" id="GO:0009164">
    <property type="term" value="P:nucleoside catabolic process"/>
    <property type="evidence" value="ECO:0007669"/>
    <property type="project" value="InterPro"/>
</dbReference>
<gene>
    <name evidence="7" type="ORF">BSTEL_0041</name>
</gene>
<keyword evidence="3" id="KW-0028">Amino-acid biosynthesis</keyword>
<dbReference type="NCBIfam" id="TIGR01704">
    <property type="entry name" value="MTA_SAH-Nsdase"/>
    <property type="match status" value="1"/>
</dbReference>
<evidence type="ECO:0000313" key="7">
    <source>
        <dbReference type="EMBL" id="KFI97321.1"/>
    </source>
</evidence>
<dbReference type="GO" id="GO:0005829">
    <property type="term" value="C:cytosol"/>
    <property type="evidence" value="ECO:0007669"/>
    <property type="project" value="TreeGrafter"/>
</dbReference>
<dbReference type="InterPro" id="IPR000845">
    <property type="entry name" value="Nucleoside_phosphorylase_d"/>
</dbReference>
<dbReference type="Gene3D" id="3.40.50.1580">
    <property type="entry name" value="Nucleoside phosphorylase domain"/>
    <property type="match status" value="1"/>
</dbReference>
<dbReference type="EMBL" id="JGZP01000012">
    <property type="protein sequence ID" value="KFI97321.1"/>
    <property type="molecule type" value="Genomic_DNA"/>
</dbReference>
<accession>A0A087DP71</accession>
<dbReference type="InterPro" id="IPR035994">
    <property type="entry name" value="Nucleoside_phosphorylase_sf"/>
</dbReference>
<keyword evidence="7" id="KW-0326">Glycosidase</keyword>
<dbReference type="UniPathway" id="UPA00904">
    <property type="reaction ID" value="UER00871"/>
</dbReference>
<dbReference type="GO" id="GO:0019509">
    <property type="term" value="P:L-methionine salvage from methylthioadenosine"/>
    <property type="evidence" value="ECO:0007669"/>
    <property type="project" value="UniProtKB-UniPathway"/>
</dbReference>
<evidence type="ECO:0000256" key="3">
    <source>
        <dbReference type="ARBA" id="ARBA00022605"/>
    </source>
</evidence>
<dbReference type="CDD" id="cd09008">
    <property type="entry name" value="MTAN"/>
    <property type="match status" value="1"/>
</dbReference>
<dbReference type="PANTHER" id="PTHR46832:SF1">
    <property type="entry name" value="5'-METHYLTHIOADENOSINE_S-ADENOSYLHOMOCYSTEINE NUCLEOSIDASE"/>
    <property type="match status" value="1"/>
</dbReference>
<dbReference type="Pfam" id="PF01048">
    <property type="entry name" value="PNP_UDP_1"/>
    <property type="match status" value="1"/>
</dbReference>
<keyword evidence="8" id="KW-1185">Reference proteome</keyword>
<feature type="domain" description="Nucleoside phosphorylase" evidence="6">
    <location>
        <begin position="17"/>
        <end position="246"/>
    </location>
</feature>
<comment type="pathway">
    <text evidence="1">Amino-acid biosynthesis; L-methionine biosynthesis via salvage pathway; S-methyl-5-thio-alpha-D-ribose 1-phosphate from S-methyl-5'-thioadenosine (hydrolase route): step 1/2.</text>
</comment>
<dbReference type="EC" id="3.2.2.9" evidence="2"/>
<dbReference type="PANTHER" id="PTHR46832">
    <property type="entry name" value="5'-METHYLTHIOADENOSINE/S-ADENOSYLHOMOCYSTEINE NUCLEOSIDASE"/>
    <property type="match status" value="1"/>
</dbReference>
<dbReference type="GO" id="GO:0008782">
    <property type="term" value="F:adenosylhomocysteine nucleosidase activity"/>
    <property type="evidence" value="ECO:0007669"/>
    <property type="project" value="UniProtKB-EC"/>
</dbReference>
<evidence type="ECO:0000313" key="8">
    <source>
        <dbReference type="Proteomes" id="UP000029004"/>
    </source>
</evidence>
<evidence type="ECO:0000256" key="5">
    <source>
        <dbReference type="ARBA" id="ARBA00023167"/>
    </source>
</evidence>
<dbReference type="InterPro" id="IPR010049">
    <property type="entry name" value="MTA_SAH_Nsdase"/>
</dbReference>
<name>A0A087DP71_9BIFI</name>
<evidence type="ECO:0000256" key="2">
    <source>
        <dbReference type="ARBA" id="ARBA00011974"/>
    </source>
</evidence>